<evidence type="ECO:0000313" key="1">
    <source>
        <dbReference type="EMBL" id="OIT28782.1"/>
    </source>
</evidence>
<gene>
    <name evidence="1" type="ORF">A4A49_18614</name>
</gene>
<dbReference type="Gramene" id="OIT28782">
    <property type="protein sequence ID" value="OIT28782"/>
    <property type="gene ID" value="A4A49_18614"/>
</dbReference>
<dbReference type="Proteomes" id="UP000187609">
    <property type="component" value="Unassembled WGS sequence"/>
</dbReference>
<dbReference type="EMBL" id="MJEQ01001954">
    <property type="protein sequence ID" value="OIT28782.1"/>
    <property type="molecule type" value="Genomic_DNA"/>
</dbReference>
<name>A0A314KHW3_NICAT</name>
<dbReference type="AlphaFoldDB" id="A0A314KHW3"/>
<accession>A0A314KHW3</accession>
<comment type="caution">
    <text evidence="1">The sequence shown here is derived from an EMBL/GenBank/DDBJ whole genome shotgun (WGS) entry which is preliminary data.</text>
</comment>
<evidence type="ECO:0000313" key="2">
    <source>
        <dbReference type="Proteomes" id="UP000187609"/>
    </source>
</evidence>
<organism evidence="1 2">
    <name type="scientific">Nicotiana attenuata</name>
    <name type="common">Coyote tobacco</name>
    <dbReference type="NCBI Taxonomy" id="49451"/>
    <lineage>
        <taxon>Eukaryota</taxon>
        <taxon>Viridiplantae</taxon>
        <taxon>Streptophyta</taxon>
        <taxon>Embryophyta</taxon>
        <taxon>Tracheophyta</taxon>
        <taxon>Spermatophyta</taxon>
        <taxon>Magnoliopsida</taxon>
        <taxon>eudicotyledons</taxon>
        <taxon>Gunneridae</taxon>
        <taxon>Pentapetalae</taxon>
        <taxon>asterids</taxon>
        <taxon>lamiids</taxon>
        <taxon>Solanales</taxon>
        <taxon>Solanaceae</taxon>
        <taxon>Nicotianoideae</taxon>
        <taxon>Nicotianeae</taxon>
        <taxon>Nicotiana</taxon>
    </lineage>
</organism>
<protein>
    <submittedName>
        <fullName evidence="1">Uncharacterized protein</fullName>
    </submittedName>
</protein>
<proteinExistence type="predicted"/>
<reference evidence="1" key="1">
    <citation type="submission" date="2016-11" db="EMBL/GenBank/DDBJ databases">
        <title>The genome of Nicotiana attenuata.</title>
        <authorList>
            <person name="Xu S."/>
            <person name="Brockmoeller T."/>
            <person name="Gaquerel E."/>
            <person name="Navarro A."/>
            <person name="Kuhl H."/>
            <person name="Gase K."/>
            <person name="Ling Z."/>
            <person name="Zhou W."/>
            <person name="Kreitzer C."/>
            <person name="Stanke M."/>
            <person name="Tang H."/>
            <person name="Lyons E."/>
            <person name="Pandey P."/>
            <person name="Pandey S.P."/>
            <person name="Timmermann B."/>
            <person name="Baldwin I.T."/>
        </authorList>
    </citation>
    <scope>NUCLEOTIDE SEQUENCE [LARGE SCALE GENOMIC DNA]</scope>
    <source>
        <strain evidence="1">UT</strain>
    </source>
</reference>
<keyword evidence="2" id="KW-1185">Reference proteome</keyword>
<sequence length="120" mass="13360">MYASAPGFDTCLQHRILAKAIPIFTGGSPVRCVKIPQIPPAFVGLPSGTVRFHCIVCGAIRMPGVPTPSKRHINGSSTIKKEFHSVNEARDKNTKHHKIDNFLAMTQKDEKLLQRRLKCR</sequence>